<dbReference type="SUPFAM" id="SSF55874">
    <property type="entry name" value="ATPase domain of HSP90 chaperone/DNA topoisomerase II/histidine kinase"/>
    <property type="match status" value="1"/>
</dbReference>
<evidence type="ECO:0000256" key="4">
    <source>
        <dbReference type="ARBA" id="ARBA00022553"/>
    </source>
</evidence>
<dbReference type="CDD" id="cd00082">
    <property type="entry name" value="HisKA"/>
    <property type="match status" value="1"/>
</dbReference>
<dbReference type="CDD" id="cd00075">
    <property type="entry name" value="HATPase"/>
    <property type="match status" value="1"/>
</dbReference>
<organism evidence="12 13">
    <name type="scientific">Haloferula chungangensis</name>
    <dbReference type="NCBI Taxonomy" id="1048331"/>
    <lineage>
        <taxon>Bacteria</taxon>
        <taxon>Pseudomonadati</taxon>
        <taxon>Verrucomicrobiota</taxon>
        <taxon>Verrucomicrobiia</taxon>
        <taxon>Verrucomicrobiales</taxon>
        <taxon>Verrucomicrobiaceae</taxon>
        <taxon>Haloferula</taxon>
    </lineage>
</organism>
<comment type="catalytic activity">
    <reaction evidence="1">
        <text>ATP + protein L-histidine = ADP + protein N-phospho-L-histidine.</text>
        <dbReference type="EC" id="2.7.13.3"/>
    </reaction>
</comment>
<dbReference type="GO" id="GO:0016301">
    <property type="term" value="F:kinase activity"/>
    <property type="evidence" value="ECO:0007669"/>
    <property type="project" value="UniProtKB-KW"/>
</dbReference>
<dbReference type="InterPro" id="IPR003594">
    <property type="entry name" value="HATPase_dom"/>
</dbReference>
<dbReference type="Pfam" id="PF02518">
    <property type="entry name" value="HATPase_c"/>
    <property type="match status" value="1"/>
</dbReference>
<dbReference type="PANTHER" id="PTHR45436:SF5">
    <property type="entry name" value="SENSOR HISTIDINE KINASE TRCS"/>
    <property type="match status" value="1"/>
</dbReference>
<dbReference type="InterPro" id="IPR005467">
    <property type="entry name" value="His_kinase_dom"/>
</dbReference>
<keyword evidence="4" id="KW-0597">Phosphoprotein</keyword>
<evidence type="ECO:0000256" key="3">
    <source>
        <dbReference type="ARBA" id="ARBA00012438"/>
    </source>
</evidence>
<keyword evidence="6 10" id="KW-0812">Transmembrane</keyword>
<dbReference type="Gene3D" id="6.10.340.10">
    <property type="match status" value="1"/>
</dbReference>
<evidence type="ECO:0000259" key="11">
    <source>
        <dbReference type="PROSITE" id="PS50109"/>
    </source>
</evidence>
<keyword evidence="8 10" id="KW-1133">Transmembrane helix</keyword>
<evidence type="ECO:0000256" key="1">
    <source>
        <dbReference type="ARBA" id="ARBA00000085"/>
    </source>
</evidence>
<evidence type="ECO:0000313" key="12">
    <source>
        <dbReference type="EMBL" id="MFC7337970.1"/>
    </source>
</evidence>
<feature type="domain" description="Histidine kinase" evidence="11">
    <location>
        <begin position="248"/>
        <end position="450"/>
    </location>
</feature>
<keyword evidence="7 12" id="KW-0418">Kinase</keyword>
<accession>A0ABW2L8U8</accession>
<gene>
    <name evidence="12" type="ORF">ACFQY0_12330</name>
</gene>
<dbReference type="EMBL" id="JBHTBS010000006">
    <property type="protein sequence ID" value="MFC7337970.1"/>
    <property type="molecule type" value="Genomic_DNA"/>
</dbReference>
<dbReference type="InterPro" id="IPR004358">
    <property type="entry name" value="Sig_transdc_His_kin-like_C"/>
</dbReference>
<evidence type="ECO:0000256" key="7">
    <source>
        <dbReference type="ARBA" id="ARBA00022777"/>
    </source>
</evidence>
<dbReference type="Gene3D" id="3.30.565.10">
    <property type="entry name" value="Histidine kinase-like ATPase, C-terminal domain"/>
    <property type="match status" value="1"/>
</dbReference>
<feature type="transmembrane region" description="Helical" evidence="10">
    <location>
        <begin position="22"/>
        <end position="42"/>
    </location>
</feature>
<protein>
    <recommendedName>
        <fullName evidence="3">histidine kinase</fullName>
        <ecNumber evidence="3">2.7.13.3</ecNumber>
    </recommendedName>
</protein>
<keyword evidence="5" id="KW-0808">Transferase</keyword>
<dbReference type="SMART" id="SM00388">
    <property type="entry name" value="HisKA"/>
    <property type="match status" value="1"/>
</dbReference>
<evidence type="ECO:0000256" key="5">
    <source>
        <dbReference type="ARBA" id="ARBA00022679"/>
    </source>
</evidence>
<dbReference type="RefSeq" id="WP_379712785.1">
    <property type="nucleotide sequence ID" value="NZ_JBHTBS010000006.1"/>
</dbReference>
<dbReference type="Gene3D" id="1.10.287.130">
    <property type="match status" value="1"/>
</dbReference>
<sequence>MSKTPPNPAIDPRSRGGLFRRFIVPQVLIATAAGALALLWAASQQRQQAHERLAEVAEANALFLTNLKLPRSWQLADSLSQVTNSKVAFFLPDEGLVVGHGWTTEERAVAALARELEPTLARIGEHHALMRAIPDGRGSIVVVEPVGPLFDFSRSSSLVPLLGMTLLAVAAAFLIARSVVRPLQTLAEHGFSAPAEKGHELPARLTARHDEIGILARTLEQQRSELLDEQARRRNSEKMALLGQLATSLAHEIKNPAAAIIMHARNLEAQQDRGEGRLIREEGEHITALVNQWLFVAKPKAPRSSETDLVQLLRSLKSRLAPLLDFHRCRLELQLPESLIISCDTQRLEQVFRNLIDNAIKAMPEGGTVTLEMEQTDESSVVFHVLDEGPGFSAQALAHFGETFYSEREGGMGLGLALASGVVRAQGGTLTARNLKDGGACVTGTLNTRPI</sequence>
<evidence type="ECO:0000313" key="13">
    <source>
        <dbReference type="Proteomes" id="UP001596472"/>
    </source>
</evidence>
<evidence type="ECO:0000256" key="6">
    <source>
        <dbReference type="ARBA" id="ARBA00022692"/>
    </source>
</evidence>
<dbReference type="PANTHER" id="PTHR45436">
    <property type="entry name" value="SENSOR HISTIDINE KINASE YKOH"/>
    <property type="match status" value="1"/>
</dbReference>
<reference evidence="13" key="1">
    <citation type="journal article" date="2019" name="Int. J. Syst. Evol. Microbiol.">
        <title>The Global Catalogue of Microorganisms (GCM) 10K type strain sequencing project: providing services to taxonomists for standard genome sequencing and annotation.</title>
        <authorList>
            <consortium name="The Broad Institute Genomics Platform"/>
            <consortium name="The Broad Institute Genome Sequencing Center for Infectious Disease"/>
            <person name="Wu L."/>
            <person name="Ma J."/>
        </authorList>
    </citation>
    <scope>NUCLEOTIDE SEQUENCE [LARGE SCALE GENOMIC DNA]</scope>
    <source>
        <strain evidence="13">CGMCC 4.1467</strain>
    </source>
</reference>
<dbReference type="Proteomes" id="UP001596472">
    <property type="component" value="Unassembled WGS sequence"/>
</dbReference>
<dbReference type="PROSITE" id="PS50109">
    <property type="entry name" value="HIS_KIN"/>
    <property type="match status" value="1"/>
</dbReference>
<evidence type="ECO:0000256" key="10">
    <source>
        <dbReference type="SAM" id="Phobius"/>
    </source>
</evidence>
<dbReference type="Pfam" id="PF00512">
    <property type="entry name" value="HisKA"/>
    <property type="match status" value="1"/>
</dbReference>
<name>A0ABW2L8U8_9BACT</name>
<comment type="subcellular location">
    <subcellularLocation>
        <location evidence="2">Membrane</location>
    </subcellularLocation>
</comment>
<dbReference type="PRINTS" id="PR00344">
    <property type="entry name" value="BCTRLSENSOR"/>
</dbReference>
<dbReference type="SUPFAM" id="SSF47384">
    <property type="entry name" value="Homodimeric domain of signal transducing histidine kinase"/>
    <property type="match status" value="1"/>
</dbReference>
<keyword evidence="13" id="KW-1185">Reference proteome</keyword>
<evidence type="ECO:0000256" key="9">
    <source>
        <dbReference type="ARBA" id="ARBA00023136"/>
    </source>
</evidence>
<dbReference type="InterPro" id="IPR036890">
    <property type="entry name" value="HATPase_C_sf"/>
</dbReference>
<dbReference type="EC" id="2.7.13.3" evidence="3"/>
<feature type="transmembrane region" description="Helical" evidence="10">
    <location>
        <begin position="158"/>
        <end position="176"/>
    </location>
</feature>
<evidence type="ECO:0000256" key="2">
    <source>
        <dbReference type="ARBA" id="ARBA00004370"/>
    </source>
</evidence>
<comment type="caution">
    <text evidence="12">The sequence shown here is derived from an EMBL/GenBank/DDBJ whole genome shotgun (WGS) entry which is preliminary data.</text>
</comment>
<keyword evidence="9 10" id="KW-0472">Membrane</keyword>
<dbReference type="SMART" id="SM00387">
    <property type="entry name" value="HATPase_c"/>
    <property type="match status" value="1"/>
</dbReference>
<proteinExistence type="predicted"/>
<evidence type="ECO:0000256" key="8">
    <source>
        <dbReference type="ARBA" id="ARBA00022989"/>
    </source>
</evidence>
<dbReference type="InterPro" id="IPR003661">
    <property type="entry name" value="HisK_dim/P_dom"/>
</dbReference>
<dbReference type="InterPro" id="IPR050428">
    <property type="entry name" value="TCS_sensor_his_kinase"/>
</dbReference>
<dbReference type="InterPro" id="IPR036097">
    <property type="entry name" value="HisK_dim/P_sf"/>
</dbReference>